<sequence>MSPSPSPRAREPSGPADADHRRASTCLQTRASTSPRNELLEHSTSPSPSPRTRSPSNPADADRLRSHTELYRHAIVLPVINMLHVVQRKQLYYEKIDQLYASGQSLADAGFYDDRIPPMSPTPTSSDASSGSSSVSSAAGPSLTSLTSPSVPAAAASPHHAQRPAPKRPPPSPSRPRSTPATPSAHRHTARSRICLCRSAARGGRWTGSRRITRSQRCWDTEFVELDASGNAARCDKRVRRRQAG</sequence>
<name>A0ACB5SDM8_9PEZI</name>
<comment type="caution">
    <text evidence="1">The sequence shown here is derived from an EMBL/GenBank/DDBJ whole genome shotgun (WGS) entry which is preliminary data.</text>
</comment>
<protein>
    <submittedName>
        <fullName evidence="1">Uncharacterized protein</fullName>
    </submittedName>
</protein>
<proteinExistence type="predicted"/>
<reference evidence="1" key="1">
    <citation type="submission" date="2024-09" db="EMBL/GenBank/DDBJ databases">
        <title>Draft Genome Sequences of Neofusicoccum parvum.</title>
        <authorList>
            <person name="Ashida A."/>
            <person name="Camagna M."/>
            <person name="Tanaka A."/>
            <person name="Takemoto D."/>
        </authorList>
    </citation>
    <scope>NUCLEOTIDE SEQUENCE</scope>
    <source>
        <strain evidence="1">PPO83</strain>
    </source>
</reference>
<accession>A0ACB5SDM8</accession>
<keyword evidence="2" id="KW-1185">Reference proteome</keyword>
<evidence type="ECO:0000313" key="1">
    <source>
        <dbReference type="EMBL" id="GME35969.1"/>
    </source>
</evidence>
<evidence type="ECO:0000313" key="2">
    <source>
        <dbReference type="Proteomes" id="UP001165186"/>
    </source>
</evidence>
<dbReference type="EMBL" id="BSXG01000281">
    <property type="protein sequence ID" value="GME35969.1"/>
    <property type="molecule type" value="Genomic_DNA"/>
</dbReference>
<dbReference type="Proteomes" id="UP001165186">
    <property type="component" value="Unassembled WGS sequence"/>
</dbReference>
<gene>
    <name evidence="1" type="primary">g2496</name>
    <name evidence="1" type="ORF">NpPPO83_00002496</name>
</gene>
<organism evidence="1 2">
    <name type="scientific">Neofusicoccum parvum</name>
    <dbReference type="NCBI Taxonomy" id="310453"/>
    <lineage>
        <taxon>Eukaryota</taxon>
        <taxon>Fungi</taxon>
        <taxon>Dikarya</taxon>
        <taxon>Ascomycota</taxon>
        <taxon>Pezizomycotina</taxon>
        <taxon>Dothideomycetes</taxon>
        <taxon>Dothideomycetes incertae sedis</taxon>
        <taxon>Botryosphaeriales</taxon>
        <taxon>Botryosphaeriaceae</taxon>
        <taxon>Neofusicoccum</taxon>
    </lineage>
</organism>